<gene>
    <name evidence="5" type="ORF">SAMN05421779_101214</name>
</gene>
<evidence type="ECO:0000313" key="5">
    <source>
        <dbReference type="EMBL" id="SIS37232.1"/>
    </source>
</evidence>
<evidence type="ECO:0000256" key="2">
    <source>
        <dbReference type="ARBA" id="ARBA00022729"/>
    </source>
</evidence>
<dbReference type="GO" id="GO:0044780">
    <property type="term" value="P:bacterial-type flagellum assembly"/>
    <property type="evidence" value="ECO:0007669"/>
    <property type="project" value="InterPro"/>
</dbReference>
<keyword evidence="3" id="KW-0574">Periplasm</keyword>
<dbReference type="OrthoDB" id="7727421at2"/>
<dbReference type="PANTHER" id="PTHR36307">
    <property type="entry name" value="FLAGELLA BASAL BODY P-RING FORMATION PROTEIN FLGA"/>
    <property type="match status" value="1"/>
</dbReference>
<dbReference type="Gene3D" id="3.90.1210.10">
    <property type="entry name" value="Antifreeze-like/N-acetylneuraminic acid synthase C-terminal domain"/>
    <property type="match status" value="1"/>
</dbReference>
<dbReference type="InterPro" id="IPR039246">
    <property type="entry name" value="Flagellar_FlgA"/>
</dbReference>
<keyword evidence="6" id="KW-1185">Reference proteome</keyword>
<dbReference type="STRING" id="80876.SAMN05421779_101214"/>
<dbReference type="InterPro" id="IPR017585">
    <property type="entry name" value="SAF_FlgA"/>
</dbReference>
<protein>
    <submittedName>
        <fullName evidence="5">Flagella basal body P-ring formation protein FlgA</fullName>
    </submittedName>
</protein>
<dbReference type="CDD" id="cd11614">
    <property type="entry name" value="SAF_CpaB_FlgA_like"/>
    <property type="match status" value="1"/>
</dbReference>
<dbReference type="SMART" id="SM00858">
    <property type="entry name" value="SAF"/>
    <property type="match status" value="1"/>
</dbReference>
<comment type="subcellular location">
    <subcellularLocation>
        <location evidence="1">Periplasm</location>
    </subcellularLocation>
</comment>
<keyword evidence="5" id="KW-0966">Cell projection</keyword>
<dbReference type="InterPro" id="IPR013974">
    <property type="entry name" value="SAF"/>
</dbReference>
<dbReference type="GO" id="GO:0042597">
    <property type="term" value="C:periplasmic space"/>
    <property type="evidence" value="ECO:0007669"/>
    <property type="project" value="UniProtKB-SubCell"/>
</dbReference>
<dbReference type="AlphaFoldDB" id="A0A1N7IJJ8"/>
<sequence length="359" mass="38535">MMPLSAFRLAQRRYSALFLFAVCVGGMVVAGVRGADAQGSGNGSSLGSVPRALTTTPSALSGIGPMVALRHHITIEGEVVYLHDLFDGVPPERDRQILRAPELGKTVTLDMAFLTRLAQNENLNWTPLSQSEQATLTRASGQIHSDEIMAAISQSLIQRGMPTTAEIDVSPPLTTIPIPAGVTPAIEVYEVAYNRADGRFTVRVDVRAAQMAPTHLSLTGMAYDTIDVPVLQNTVSRGQVIEAKDVGFMRQRIGALQGSDVITDFDQVIGKAARRVMRPGEAFRDRDIERPSLVTKGSLVTMVLRTPLMQLTAQGRAMQDGAVGDVIKVQNPRSGKTVLGTVIEARTVEVDPAQSAALQ</sequence>
<feature type="domain" description="SAF" evidence="4">
    <location>
        <begin position="226"/>
        <end position="289"/>
    </location>
</feature>
<keyword evidence="5" id="KW-0969">Cilium</keyword>
<evidence type="ECO:0000256" key="3">
    <source>
        <dbReference type="ARBA" id="ARBA00022764"/>
    </source>
</evidence>
<name>A0A1N7IJJ8_9PROT</name>
<dbReference type="Pfam" id="PF13144">
    <property type="entry name" value="ChapFlgA"/>
    <property type="match status" value="1"/>
</dbReference>
<dbReference type="RefSeq" id="WP_076398149.1">
    <property type="nucleotide sequence ID" value="NZ_FTOA01000001.1"/>
</dbReference>
<organism evidence="5 6">
    <name type="scientific">Insolitispirillum peregrinum</name>
    <dbReference type="NCBI Taxonomy" id="80876"/>
    <lineage>
        <taxon>Bacteria</taxon>
        <taxon>Pseudomonadati</taxon>
        <taxon>Pseudomonadota</taxon>
        <taxon>Alphaproteobacteria</taxon>
        <taxon>Rhodospirillales</taxon>
        <taxon>Novispirillaceae</taxon>
        <taxon>Insolitispirillum</taxon>
    </lineage>
</organism>
<keyword evidence="2" id="KW-0732">Signal</keyword>
<accession>A0A1N7IJJ8</accession>
<proteinExistence type="predicted"/>
<dbReference type="NCBIfam" id="TIGR03170">
    <property type="entry name" value="flgA_cterm"/>
    <property type="match status" value="1"/>
</dbReference>
<dbReference type="Gene3D" id="2.30.30.760">
    <property type="match status" value="1"/>
</dbReference>
<dbReference type="Proteomes" id="UP000185678">
    <property type="component" value="Unassembled WGS sequence"/>
</dbReference>
<dbReference type="EMBL" id="FTOA01000001">
    <property type="protein sequence ID" value="SIS37232.1"/>
    <property type="molecule type" value="Genomic_DNA"/>
</dbReference>
<evidence type="ECO:0000313" key="6">
    <source>
        <dbReference type="Proteomes" id="UP000185678"/>
    </source>
</evidence>
<reference evidence="5 6" key="1">
    <citation type="submission" date="2017-01" db="EMBL/GenBank/DDBJ databases">
        <authorList>
            <person name="Mah S.A."/>
            <person name="Swanson W.J."/>
            <person name="Moy G.W."/>
            <person name="Vacquier V.D."/>
        </authorList>
    </citation>
    <scope>NUCLEOTIDE SEQUENCE [LARGE SCALE GENOMIC DNA]</scope>
    <source>
        <strain evidence="5 6">DSM 11589</strain>
    </source>
</reference>
<evidence type="ECO:0000259" key="4">
    <source>
        <dbReference type="SMART" id="SM00858"/>
    </source>
</evidence>
<dbReference type="PANTHER" id="PTHR36307:SF1">
    <property type="entry name" value="FLAGELLA BASAL BODY P-RING FORMATION PROTEIN FLGA"/>
    <property type="match status" value="1"/>
</dbReference>
<keyword evidence="5" id="KW-0282">Flagellum</keyword>
<evidence type="ECO:0000256" key="1">
    <source>
        <dbReference type="ARBA" id="ARBA00004418"/>
    </source>
</evidence>